<dbReference type="OrthoDB" id="291011at2"/>
<keyword evidence="1" id="KW-0677">Repeat</keyword>
<dbReference type="InterPro" id="IPR003587">
    <property type="entry name" value="Hint_dom_N"/>
</dbReference>
<gene>
    <name evidence="4" type="ORF">BIV57_05270</name>
</gene>
<evidence type="ECO:0000313" key="4">
    <source>
        <dbReference type="EMBL" id="OIV38544.1"/>
    </source>
</evidence>
<dbReference type="STRING" id="1428644.BIV57_05270"/>
<dbReference type="InterPro" id="IPR036844">
    <property type="entry name" value="Hint_dom_sf"/>
</dbReference>
<organism evidence="4 5">
    <name type="scientific">Mangrovactinospora gilvigrisea</name>
    <dbReference type="NCBI Taxonomy" id="1428644"/>
    <lineage>
        <taxon>Bacteria</taxon>
        <taxon>Bacillati</taxon>
        <taxon>Actinomycetota</taxon>
        <taxon>Actinomycetes</taxon>
        <taxon>Kitasatosporales</taxon>
        <taxon>Streptomycetaceae</taxon>
        <taxon>Mangrovactinospora</taxon>
    </lineage>
</organism>
<feature type="compositionally biased region" description="Polar residues" evidence="2">
    <location>
        <begin position="988"/>
        <end position="1003"/>
    </location>
</feature>
<dbReference type="InterPro" id="IPR056823">
    <property type="entry name" value="TEN-like_YD-shell"/>
</dbReference>
<dbReference type="Pfam" id="PF05593">
    <property type="entry name" value="RHS_repeat"/>
    <property type="match status" value="2"/>
</dbReference>
<dbReference type="EMBL" id="MLCF01000019">
    <property type="protein sequence ID" value="OIV38544.1"/>
    <property type="molecule type" value="Genomic_DNA"/>
</dbReference>
<dbReference type="Pfam" id="PF11429">
    <property type="entry name" value="Colicin_D"/>
    <property type="match status" value="1"/>
</dbReference>
<reference evidence="4 5" key="1">
    <citation type="submission" date="2016-10" db="EMBL/GenBank/DDBJ databases">
        <title>Genome sequence of Streptomyces gilvigriseus MUSC 26.</title>
        <authorList>
            <person name="Lee L.-H."/>
            <person name="Ser H.-L."/>
        </authorList>
    </citation>
    <scope>NUCLEOTIDE SEQUENCE [LARGE SCALE GENOMIC DNA]</scope>
    <source>
        <strain evidence="4 5">MUSC 26</strain>
    </source>
</reference>
<dbReference type="PANTHER" id="PTHR32305">
    <property type="match status" value="1"/>
</dbReference>
<feature type="region of interest" description="Disordered" evidence="2">
    <location>
        <begin position="1914"/>
        <end position="1937"/>
    </location>
</feature>
<dbReference type="InterPro" id="IPR006530">
    <property type="entry name" value="YD"/>
</dbReference>
<dbReference type="PANTHER" id="PTHR32305:SF17">
    <property type="entry name" value="TRNA NUCLEASE WAPA"/>
    <property type="match status" value="1"/>
</dbReference>
<dbReference type="GO" id="GO:0004540">
    <property type="term" value="F:RNA nuclease activity"/>
    <property type="evidence" value="ECO:0007669"/>
    <property type="project" value="InterPro"/>
</dbReference>
<dbReference type="SUPFAM" id="SSF51294">
    <property type="entry name" value="Hedgehog/intein (Hint) domain"/>
    <property type="match status" value="1"/>
</dbReference>
<feature type="region of interest" description="Disordered" evidence="2">
    <location>
        <begin position="812"/>
        <end position="835"/>
    </location>
</feature>
<evidence type="ECO:0000256" key="2">
    <source>
        <dbReference type="SAM" id="MobiDB-lite"/>
    </source>
</evidence>
<feature type="domain" description="Hint" evidence="3">
    <location>
        <begin position="2034"/>
        <end position="2135"/>
    </location>
</feature>
<dbReference type="Gene3D" id="3.10.450.200">
    <property type="match status" value="1"/>
</dbReference>
<dbReference type="SMART" id="SM00306">
    <property type="entry name" value="HintN"/>
    <property type="match status" value="1"/>
</dbReference>
<dbReference type="Pfam" id="PF25023">
    <property type="entry name" value="TEN_YD-shell"/>
    <property type="match status" value="1"/>
</dbReference>
<dbReference type="Pfam" id="PF07591">
    <property type="entry name" value="PT-HINT"/>
    <property type="match status" value="1"/>
</dbReference>
<feature type="compositionally biased region" description="Low complexity" evidence="2">
    <location>
        <begin position="892"/>
        <end position="914"/>
    </location>
</feature>
<protein>
    <recommendedName>
        <fullName evidence="3">Hint domain-containing protein</fullName>
    </recommendedName>
</protein>
<dbReference type="Proteomes" id="UP000243342">
    <property type="component" value="Unassembled WGS sequence"/>
</dbReference>
<evidence type="ECO:0000313" key="5">
    <source>
        <dbReference type="Proteomes" id="UP000243342"/>
    </source>
</evidence>
<dbReference type="InterPro" id="IPR037178">
    <property type="entry name" value="ColicinD_C_sf"/>
</dbReference>
<evidence type="ECO:0000259" key="3">
    <source>
        <dbReference type="SMART" id="SM00306"/>
    </source>
</evidence>
<name>A0A1J7CAK4_9ACTN</name>
<dbReference type="NCBIfam" id="TIGR03696">
    <property type="entry name" value="Rhs_assc_core"/>
    <property type="match status" value="1"/>
</dbReference>
<dbReference type="CDD" id="cd00081">
    <property type="entry name" value="Hint"/>
    <property type="match status" value="1"/>
</dbReference>
<dbReference type="InterPro" id="IPR038233">
    <property type="entry name" value="Colicin_D/E5_nuclease"/>
</dbReference>
<keyword evidence="5" id="KW-1185">Reference proteome</keyword>
<sequence>MSGTRVARTGRAGRRGIRQCIVALSSVALLATGLGNAPAVWAQQRHHTVAAPMAKNGTAVPFTAHLPKATDPTIAAAKRTAAQAAAKTVWPSSATATLTAADPAGSGTKELSGTPGHLPLTLAPATKTATTPSAARVHVADRAAAKAAGVSGTLVSVGRTDRQAADQKLKLTLDYSGFAHAYGGNYASRLTLATMPACALTTPQLARCRTRTPIKTANDLKRETLSATVPVAGDTTPAPLAATASASPLAATNATVLAATAAPTSGAGTYTATSLNPTASWQAGGSSGDFTWGYPLQTPPAAAGPSPDLSIDYDAQSVDGRLPSTNTQPSWIGEGFELPTSYIERSYRSCDDDGISGKNDECWAGDNADLVLNGKATPLIKDKTTGDWHPKDDDGERVTRSTGAINGDNDGEYWTVTTQDGTQYVFGKNRLPGWSTGDPETDSTWTVPVFGNDAGEPCHADTFAASSCQQAWRWNLDYVVDPHGNAMSYWYTPETNAYAKNGASTATDTYTRGGYLKRIDYGITASTVFGTAPDQVAFTTAERCLPVTGEDCSSLTSTTAKDWPDVPFDQICASGATCSNTSPTFFTRKRLTAVTTKVWDASLATPAYRTVDTWNLDQSFPDPGDGTSAGLWLKSITRTGTAADGTTSKMPPVTFAGIQLGNRVDTTHDDIAALVKWRVRTITSETGSVLTVNYSDTQCVAGTTMPSAPDADTMRCFPSYWQPPYTNDPQLDYFHKYLVTQVNESDPTGGAPTKETDYTYNGTPAWHYDSDNTTAPAKRKTWSQWRGYGSVTTTTGNDQSTRTKTTTTYFRGMDGDQQADGTTRSAKVTDSTGASVTDADPLAGLARESITYNGSAEVSGTITGQWVHTTADDGTRTASYVRPNSVQERTDLSGGTTRTSTTTTTYDADTGVPTAVDDEGDDAKTGDEQCTRTTYANNTTDWLMAAPVRVETVDVPCSATPSRPGDVVSDTRTLYDNQAYGTAPTKGDATSTQRVSDYTGTTPTYQTVSTTAYDSLGRPTSVTDADNHTTTTAYTPATGGPLTQSVVTNAKSQATTTYLDPARGTTTATVDANGKRTDLAYDGLGRLTSVWLPNRSKSVGQTANTTYTYTLSNTAASVVTTSTLKNDGATYNSTYAFYDALLRPRQTQTPAPGGGRVINETKYDSRGLAVEADADYSDATDPGTTLANITSAVPSQTLTTYDGAGRDTAEAFYAGGTYKWQTTKAYGGDRVTVTPPKGGVATTTLTDANDHTSEVRQYDNGTPSGSYTSIKYSYNAKDQMTKVVDTDGNTWTYGYDLMGRKTTATDPDAGASTFTYNDLDQLTSTTDARGKTLSYTYDELGRKTGEFDGTTQDADHQLAKWTFDSIAKGQPSASVRYVGGSGSTGKAYINQVATYDALYRPTTTRTTIPSVTGEEGLAGSYTYTSGYGLDGTLQSATDPAMGGLATEGLAYGYDNLGDPTTLKGATGYVQNTTYTKPGDLAQMTLGVSSDSTAKWLQISNTYEDGTDRLSRQLVTDDTGGGVVQDTTYAYDDSGNPTKVATHTGIDGSDDVQCYRYDGHDRLTTAWTATDACAGDPTTAKIGGPAPYWNSYSYDDLGNRTGQVQHATTSGTGDVTTSYAYPAAGADQPHTLTSSVTTNADGTSSQDSYAYDKAGDTTTRTINGKTQTLDWDDEGNLAKVTNADGSTESYLYDADGNRLLSRDDTGTTMYLGDTEIRLDKSTGKTSATRYYTFGGQTIAARTSSGKLQWQVTDGHDTAETGIDATTQAVTVRRLDPFGNPRGTQPDSTTWVGDKGFVGGIQDTTSTLTHLGARDYDPTTGRFISVDPVLELTDPQQINGYSYAADNPISGEDPNGMFLDCGSGCYSSAGNASAYTKGDGDFGPDTKKAKAYHKKTGGYWAYGRPLDNRGWPIIPKRSTRSHRSGSSRPQRVKQWGGTPVLGGTSCDGAGGPYGCAATRDAVESNNPGTLAREFVNGVGIAMAGSLFGVSCLASGIAPCLTAVGTGVGAAGTAANEAFGGDGAGAGEDGALARCATHSFLPETKVEMADGSEKAIKAVKAGDKVLATDPATGKTSARAVERLITTKDDESFATLTIKSAGKTAKLTATVTHPIWVDSAKAWLMAGNLKPGMRLHTASGAAAAVTAISVWHHAHQTNDLTVSVTHTYYVVAGSADVLVHNSGGFSCDVAFDAKQINKKFKHASDFGVTGNNNKIGRAAFESSMKGFLDDSGVSKLSINYRGDPVTIYLHPQTRLAVVTKLDGSFLSGWKLSESQLSNVVDDGYLY</sequence>
<dbReference type="InterPro" id="IPR022385">
    <property type="entry name" value="Rhs_assc_core"/>
</dbReference>
<feature type="region of interest" description="Disordered" evidence="2">
    <location>
        <begin position="888"/>
        <end position="928"/>
    </location>
</feature>
<dbReference type="SUPFAM" id="SSF102824">
    <property type="entry name" value="Colicin D/E5 nuclease domain"/>
    <property type="match status" value="1"/>
</dbReference>
<evidence type="ECO:0000256" key="1">
    <source>
        <dbReference type="ARBA" id="ARBA00022737"/>
    </source>
</evidence>
<dbReference type="InterPro" id="IPR050708">
    <property type="entry name" value="T6SS_VgrG/RHS"/>
</dbReference>
<accession>A0A1J7CAK4</accession>
<dbReference type="Gene3D" id="2.170.16.10">
    <property type="entry name" value="Hedgehog/Intein (Hint) domain"/>
    <property type="match status" value="1"/>
</dbReference>
<dbReference type="Gene3D" id="2.180.10.10">
    <property type="entry name" value="RHS repeat-associated core"/>
    <property type="match status" value="2"/>
</dbReference>
<feature type="compositionally biased region" description="Polar residues" evidence="2">
    <location>
        <begin position="819"/>
        <end position="835"/>
    </location>
</feature>
<feature type="compositionally biased region" description="Basic and acidic residues" evidence="2">
    <location>
        <begin position="381"/>
        <end position="399"/>
    </location>
</feature>
<dbReference type="NCBIfam" id="TIGR01643">
    <property type="entry name" value="YD_repeat_2x"/>
    <property type="match status" value="4"/>
</dbReference>
<feature type="region of interest" description="Disordered" evidence="2">
    <location>
        <begin position="979"/>
        <end position="1003"/>
    </location>
</feature>
<comment type="caution">
    <text evidence="4">The sequence shown here is derived from an EMBL/GenBank/DDBJ whole genome shotgun (WGS) entry which is preliminary data.</text>
</comment>
<dbReference type="RefSeq" id="WP_071655491.1">
    <property type="nucleotide sequence ID" value="NZ_MLCF01000019.1"/>
</dbReference>
<feature type="compositionally biased region" description="Polar residues" evidence="2">
    <location>
        <begin position="1629"/>
        <end position="1647"/>
    </location>
</feature>
<proteinExistence type="predicted"/>
<feature type="region of interest" description="Disordered" evidence="2">
    <location>
        <begin position="1621"/>
        <end position="1656"/>
    </location>
</feature>
<feature type="region of interest" description="Disordered" evidence="2">
    <location>
        <begin position="381"/>
        <end position="412"/>
    </location>
</feature>
<dbReference type="InterPro" id="IPR031325">
    <property type="entry name" value="RHS_repeat"/>
</dbReference>
<dbReference type="InterPro" id="IPR024440">
    <property type="entry name" value="ColicinD_C"/>
</dbReference>